<protein>
    <submittedName>
        <fullName evidence="2">Uncharacterized protein</fullName>
    </submittedName>
</protein>
<sequence length="103" mass="11291">MPSVGKKRNESIRVLTSRAAICWEREEQKSISARVSFILTLETQTESGCTFGVGDFERLLLVLPSVGNERNKFISARASSISTKGTETYSAPGTHTSFFPTTS</sequence>
<dbReference type="AlphaFoldDB" id="A0AAV6UU64"/>
<name>A0AAV6UU64_9ARAC</name>
<dbReference type="EMBL" id="JAFNEN010000289">
    <property type="protein sequence ID" value="KAG8186796.1"/>
    <property type="molecule type" value="Genomic_DNA"/>
</dbReference>
<evidence type="ECO:0000313" key="2">
    <source>
        <dbReference type="EMBL" id="KAG8186796.1"/>
    </source>
</evidence>
<keyword evidence="3" id="KW-1185">Reference proteome</keyword>
<dbReference type="Proteomes" id="UP000827092">
    <property type="component" value="Unassembled WGS sequence"/>
</dbReference>
<evidence type="ECO:0000313" key="3">
    <source>
        <dbReference type="Proteomes" id="UP000827092"/>
    </source>
</evidence>
<feature type="region of interest" description="Disordered" evidence="1">
    <location>
        <begin position="84"/>
        <end position="103"/>
    </location>
</feature>
<accession>A0AAV6UU64</accession>
<gene>
    <name evidence="2" type="ORF">JTE90_010690</name>
</gene>
<comment type="caution">
    <text evidence="2">The sequence shown here is derived from an EMBL/GenBank/DDBJ whole genome shotgun (WGS) entry which is preliminary data.</text>
</comment>
<reference evidence="2 3" key="1">
    <citation type="journal article" date="2022" name="Nat. Ecol. Evol.">
        <title>A masculinizing supergene underlies an exaggerated male reproductive morph in a spider.</title>
        <authorList>
            <person name="Hendrickx F."/>
            <person name="De Corte Z."/>
            <person name="Sonet G."/>
            <person name="Van Belleghem S.M."/>
            <person name="Kostlbacher S."/>
            <person name="Vangestel C."/>
        </authorList>
    </citation>
    <scope>NUCLEOTIDE SEQUENCE [LARGE SCALE GENOMIC DNA]</scope>
    <source>
        <strain evidence="2">W744_W776</strain>
    </source>
</reference>
<organism evidence="2 3">
    <name type="scientific">Oedothorax gibbosus</name>
    <dbReference type="NCBI Taxonomy" id="931172"/>
    <lineage>
        <taxon>Eukaryota</taxon>
        <taxon>Metazoa</taxon>
        <taxon>Ecdysozoa</taxon>
        <taxon>Arthropoda</taxon>
        <taxon>Chelicerata</taxon>
        <taxon>Arachnida</taxon>
        <taxon>Araneae</taxon>
        <taxon>Araneomorphae</taxon>
        <taxon>Entelegynae</taxon>
        <taxon>Araneoidea</taxon>
        <taxon>Linyphiidae</taxon>
        <taxon>Erigoninae</taxon>
        <taxon>Oedothorax</taxon>
    </lineage>
</organism>
<proteinExistence type="predicted"/>
<evidence type="ECO:0000256" key="1">
    <source>
        <dbReference type="SAM" id="MobiDB-lite"/>
    </source>
</evidence>